<dbReference type="PROSITE" id="PS51819">
    <property type="entry name" value="VOC"/>
    <property type="match status" value="1"/>
</dbReference>
<evidence type="ECO:0000313" key="2">
    <source>
        <dbReference type="EMBL" id="MDR6549916.1"/>
    </source>
</evidence>
<dbReference type="EMBL" id="JAVDSB010000001">
    <property type="protein sequence ID" value="MDR6549916.1"/>
    <property type="molecule type" value="Genomic_DNA"/>
</dbReference>
<dbReference type="Pfam" id="PF00903">
    <property type="entry name" value="Glyoxalase"/>
    <property type="match status" value="1"/>
</dbReference>
<dbReference type="RefSeq" id="WP_310224205.1">
    <property type="nucleotide sequence ID" value="NZ_JAVDSB010000001.1"/>
</dbReference>
<dbReference type="InterPro" id="IPR037523">
    <property type="entry name" value="VOC_core"/>
</dbReference>
<proteinExistence type="predicted"/>
<accession>A0ABU1NR06</accession>
<sequence>MITHYAGLQVPTVSLQGAKQFYCQQLKFPVISESEDEICFQPTDDFTLTCKETEIALHPVHIAFEVPYSEFDAVVSKLHAAGVTFLDWPDGRSIDQFETGKNVYFRDGDGNLLEIIAHSYVKEGILQPHGDLSILYLREVGFPVEDVVAFRELFVRLLHFKLDKVMDNFCFAIGGTAHAVIPSTKRKWIPIAMKALQPTAMVTTFGVSSHAFIKQVQEKLDEAGILGELTAANELIFNLDVYCIHLRVTTFPEDVPVQLNLPLA</sequence>
<organism evidence="2 3">
    <name type="scientific">Paenibacillus qinlingensis</name>
    <dbReference type="NCBI Taxonomy" id="1837343"/>
    <lineage>
        <taxon>Bacteria</taxon>
        <taxon>Bacillati</taxon>
        <taxon>Bacillota</taxon>
        <taxon>Bacilli</taxon>
        <taxon>Bacillales</taxon>
        <taxon>Paenibacillaceae</taxon>
        <taxon>Paenibacillus</taxon>
    </lineage>
</organism>
<dbReference type="InterPro" id="IPR029068">
    <property type="entry name" value="Glyas_Bleomycin-R_OHBP_Dase"/>
</dbReference>
<comment type="caution">
    <text evidence="2">The sequence shown here is derived from an EMBL/GenBank/DDBJ whole genome shotgun (WGS) entry which is preliminary data.</text>
</comment>
<dbReference type="SUPFAM" id="SSF54593">
    <property type="entry name" value="Glyoxalase/Bleomycin resistance protein/Dihydroxybiphenyl dioxygenase"/>
    <property type="match status" value="1"/>
</dbReference>
<dbReference type="Proteomes" id="UP001267290">
    <property type="component" value="Unassembled WGS sequence"/>
</dbReference>
<reference evidence="2 3" key="1">
    <citation type="submission" date="2023-07" db="EMBL/GenBank/DDBJ databases">
        <title>Sorghum-associated microbial communities from plants grown in Nebraska, USA.</title>
        <authorList>
            <person name="Schachtman D."/>
        </authorList>
    </citation>
    <scope>NUCLEOTIDE SEQUENCE [LARGE SCALE GENOMIC DNA]</scope>
    <source>
        <strain evidence="2 3">CC258</strain>
    </source>
</reference>
<feature type="domain" description="VOC" evidence="1">
    <location>
        <begin position="1"/>
        <end position="118"/>
    </location>
</feature>
<gene>
    <name evidence="2" type="ORF">J2736_001099</name>
</gene>
<evidence type="ECO:0000313" key="3">
    <source>
        <dbReference type="Proteomes" id="UP001267290"/>
    </source>
</evidence>
<protein>
    <submittedName>
        <fullName evidence="2">Catechol 2,3-dioxygenase-like lactoylglutathione lyase family enzyme</fullName>
    </submittedName>
</protein>
<evidence type="ECO:0000259" key="1">
    <source>
        <dbReference type="PROSITE" id="PS51819"/>
    </source>
</evidence>
<name>A0ABU1NR06_9BACL</name>
<keyword evidence="3" id="KW-1185">Reference proteome</keyword>
<dbReference type="InterPro" id="IPR004360">
    <property type="entry name" value="Glyas_Fos-R_dOase_dom"/>
</dbReference>
<dbReference type="Gene3D" id="3.10.180.10">
    <property type="entry name" value="2,3-Dihydroxybiphenyl 1,2-Dioxygenase, domain 1"/>
    <property type="match status" value="1"/>
</dbReference>